<gene>
    <name evidence="2" type="ORF">HGI39_23575</name>
</gene>
<sequence>MNNTFGEITESSLHKEIDLIENIIERMADNAFKARGWYVTLLVALVSLTKDNLPFAIGCVPIISIPFWGLTAFFLCTERNYRKVYDYIISLRQKGDYSNMYRLNLDLYKGDLEYEKIYNNLLRPTIWPFYLLPIIAAVIFIFLNYPLFYPYIFK</sequence>
<protein>
    <submittedName>
        <fullName evidence="2">Uncharacterized protein</fullName>
    </submittedName>
</protein>
<feature type="transmembrane region" description="Helical" evidence="1">
    <location>
        <begin position="126"/>
        <end position="148"/>
    </location>
</feature>
<dbReference type="AlphaFoldDB" id="A0AAW3WFE7"/>
<evidence type="ECO:0000256" key="1">
    <source>
        <dbReference type="SAM" id="Phobius"/>
    </source>
</evidence>
<evidence type="ECO:0000313" key="3">
    <source>
        <dbReference type="Proteomes" id="UP001194098"/>
    </source>
</evidence>
<keyword evidence="1" id="KW-0472">Membrane</keyword>
<organism evidence="2 3">
    <name type="scientific">Clostridium beijerinckii</name>
    <name type="common">Clostridium MP</name>
    <dbReference type="NCBI Taxonomy" id="1520"/>
    <lineage>
        <taxon>Bacteria</taxon>
        <taxon>Bacillati</taxon>
        <taxon>Bacillota</taxon>
        <taxon>Clostridia</taxon>
        <taxon>Eubacteriales</taxon>
        <taxon>Clostridiaceae</taxon>
        <taxon>Clostridium</taxon>
    </lineage>
</organism>
<proteinExistence type="predicted"/>
<keyword evidence="1" id="KW-0812">Transmembrane</keyword>
<dbReference type="EMBL" id="JABAGV010000106">
    <property type="protein sequence ID" value="MBC2477619.1"/>
    <property type="molecule type" value="Genomic_DNA"/>
</dbReference>
<reference evidence="2" key="1">
    <citation type="submission" date="2020-04" db="EMBL/GenBank/DDBJ databases">
        <authorList>
            <person name="Brown S."/>
        </authorList>
    </citation>
    <scope>NUCLEOTIDE SEQUENCE</scope>
    <source>
        <strain evidence="2">DJ015</strain>
    </source>
</reference>
<dbReference type="RefSeq" id="WP_077868861.1">
    <property type="nucleotide sequence ID" value="NZ_BKAK01000026.1"/>
</dbReference>
<dbReference type="GeneID" id="66345217"/>
<comment type="caution">
    <text evidence="2">The sequence shown here is derived from an EMBL/GenBank/DDBJ whole genome shotgun (WGS) entry which is preliminary data.</text>
</comment>
<feature type="transmembrane region" description="Helical" evidence="1">
    <location>
        <begin position="55"/>
        <end position="76"/>
    </location>
</feature>
<dbReference type="Proteomes" id="UP001194098">
    <property type="component" value="Unassembled WGS sequence"/>
</dbReference>
<evidence type="ECO:0000313" key="2">
    <source>
        <dbReference type="EMBL" id="MBC2477619.1"/>
    </source>
</evidence>
<reference evidence="2" key="2">
    <citation type="journal article" date="2022" name="Nat. Biotechnol.">
        <title>Carbon-negative production of acetone and isopropanol by gas fermentation at industrial pilot scale.</title>
        <authorList>
            <person name="Liew F.E."/>
            <person name="Nogle R."/>
            <person name="Abdalla T."/>
            <person name="Rasor B.J."/>
            <person name="Canter C."/>
            <person name="Jensen R.O."/>
            <person name="Wang L."/>
            <person name="Strutz J."/>
            <person name="Chirania P."/>
            <person name="De Tissera S."/>
            <person name="Mueller A.P."/>
            <person name="Ruan Z."/>
            <person name="Gao A."/>
            <person name="Tran L."/>
            <person name="Engle N.L."/>
            <person name="Bromley J.C."/>
            <person name="Daniell J."/>
            <person name="Conrado R."/>
            <person name="Tschaplinski T.J."/>
            <person name="Giannone R.J."/>
            <person name="Hettich R.L."/>
            <person name="Karim A.S."/>
            <person name="Simpson S.D."/>
            <person name="Brown S.D."/>
            <person name="Leang C."/>
            <person name="Jewett M.C."/>
            <person name="Kopke M."/>
        </authorList>
    </citation>
    <scope>NUCLEOTIDE SEQUENCE</scope>
    <source>
        <strain evidence="2">DJ015</strain>
    </source>
</reference>
<name>A0AAW3WFE7_CLOBE</name>
<keyword evidence="1" id="KW-1133">Transmembrane helix</keyword>
<accession>A0AAW3WFE7</accession>